<dbReference type="GO" id="GO:0008270">
    <property type="term" value="F:zinc ion binding"/>
    <property type="evidence" value="ECO:0007669"/>
    <property type="project" value="UniProtKB-KW"/>
</dbReference>
<dbReference type="Pfam" id="PF04675">
    <property type="entry name" value="DNA_ligase_A_N"/>
    <property type="match status" value="1"/>
</dbReference>
<proteinExistence type="predicted"/>
<keyword evidence="8" id="KW-0812">Transmembrane</keyword>
<dbReference type="InterPro" id="IPR019406">
    <property type="entry name" value="APLF_PBZ"/>
</dbReference>
<feature type="compositionally biased region" description="Basic and acidic residues" evidence="7">
    <location>
        <begin position="262"/>
        <end position="280"/>
    </location>
</feature>
<evidence type="ECO:0000259" key="9">
    <source>
        <dbReference type="PROSITE" id="PS50064"/>
    </source>
</evidence>
<name>A0A8R1I3R4_CAEJA</name>
<keyword evidence="4" id="KW-0863">Zinc-finger</keyword>
<dbReference type="PROSITE" id="PS50064">
    <property type="entry name" value="ZF_PARP_2"/>
    <property type="match status" value="1"/>
</dbReference>
<dbReference type="InterPro" id="IPR012308">
    <property type="entry name" value="DNA_ligase_ATP-dep_N"/>
</dbReference>
<evidence type="ECO:0000256" key="4">
    <source>
        <dbReference type="ARBA" id="ARBA00022771"/>
    </source>
</evidence>
<dbReference type="GO" id="GO:0003677">
    <property type="term" value="F:DNA binding"/>
    <property type="evidence" value="ECO:0007669"/>
    <property type="project" value="InterPro"/>
</dbReference>
<dbReference type="InterPro" id="IPR001510">
    <property type="entry name" value="Znf_PARP"/>
</dbReference>
<dbReference type="Proteomes" id="UP000005237">
    <property type="component" value="Unassembled WGS sequence"/>
</dbReference>
<dbReference type="AlphaFoldDB" id="A0A8R1I3R4"/>
<keyword evidence="8" id="KW-0472">Membrane</keyword>
<evidence type="ECO:0000256" key="7">
    <source>
        <dbReference type="SAM" id="MobiDB-lite"/>
    </source>
</evidence>
<evidence type="ECO:0000256" key="6">
    <source>
        <dbReference type="ARBA" id="ARBA00023242"/>
    </source>
</evidence>
<evidence type="ECO:0000256" key="8">
    <source>
        <dbReference type="SAM" id="Phobius"/>
    </source>
</evidence>
<feature type="compositionally biased region" description="Acidic residues" evidence="7">
    <location>
        <begin position="281"/>
        <end position="333"/>
    </location>
</feature>
<dbReference type="EnsemblMetazoa" id="CJA16018b.1">
    <property type="protein sequence ID" value="CJA16018b.1"/>
    <property type="gene ID" value="WBGene00135222"/>
</dbReference>
<reference evidence="11" key="1">
    <citation type="submission" date="2010-08" db="EMBL/GenBank/DDBJ databases">
        <authorList>
            <consortium name="Caenorhabditis japonica Sequencing Consortium"/>
            <person name="Wilson R.K."/>
        </authorList>
    </citation>
    <scope>NUCLEOTIDE SEQUENCE [LARGE SCALE GENOMIC DNA]</scope>
    <source>
        <strain evidence="11">DF5081</strain>
    </source>
</reference>
<feature type="compositionally biased region" description="Basic and acidic residues" evidence="7">
    <location>
        <begin position="108"/>
        <end position="119"/>
    </location>
</feature>
<keyword evidence="5" id="KW-0862">Zinc</keyword>
<dbReference type="InterPro" id="IPR050191">
    <property type="entry name" value="ATP-dep_DNA_ligase"/>
</dbReference>
<protein>
    <submittedName>
        <fullName evidence="10">PARP-type domain-containing protein</fullName>
    </submittedName>
</protein>
<keyword evidence="11" id="KW-1185">Reference proteome</keyword>
<evidence type="ECO:0000313" key="10">
    <source>
        <dbReference type="EnsemblMetazoa" id="CJA16018b.1"/>
    </source>
</evidence>
<dbReference type="Pfam" id="PF00645">
    <property type="entry name" value="zf-PARP"/>
    <property type="match status" value="1"/>
</dbReference>
<keyword evidence="2" id="KW-0436">Ligase</keyword>
<dbReference type="GO" id="GO:0005739">
    <property type="term" value="C:mitochondrion"/>
    <property type="evidence" value="ECO:0007669"/>
    <property type="project" value="TreeGrafter"/>
</dbReference>
<sequence>MTTAAPTRFCTDYAKRVAKCQKCKMQLEKGGLRLGKIVPNFFVAAKDTSKPPPDMKQYFHKNCLFEMLFKARPTTKVIEETEEIEGFEDLNAEDQDDIKKLVEELMEKRSKDGPAEAKTPKKTPAAKKKKNDDDEEEKGEKEKVASRKRKSDDDDASKKKESKRPTSFNEESTFNSFHKFIQVCGVLKDLKEKSEKSEAIATLLKKKNFDGDVHLWLTFLIREADKREYHITDEQLISHFAKTNRSIFRVFSQYYNDGFVEKKSAQPKEPKAKKSKKEKDSDDDEESDVSISESEDNMSDSEGDDDDDNDEISGSDSEEDVSEISSDEDGDDGESFKENSPKKVARGTRTRPRGNDGAIVKKEECPPDMEPCRYGESCYRKNKEHKEQFWHPSTHLIFCFFLFFDCPILIFYFYLILKLFI</sequence>
<dbReference type="GO" id="GO:0006281">
    <property type="term" value="P:DNA repair"/>
    <property type="evidence" value="ECO:0007669"/>
    <property type="project" value="InterPro"/>
</dbReference>
<dbReference type="GO" id="GO:0006310">
    <property type="term" value="P:DNA recombination"/>
    <property type="evidence" value="ECO:0007669"/>
    <property type="project" value="InterPro"/>
</dbReference>
<dbReference type="GO" id="GO:0006273">
    <property type="term" value="P:lagging strand elongation"/>
    <property type="evidence" value="ECO:0007669"/>
    <property type="project" value="TreeGrafter"/>
</dbReference>
<evidence type="ECO:0000256" key="1">
    <source>
        <dbReference type="ARBA" id="ARBA00004123"/>
    </source>
</evidence>
<dbReference type="GO" id="GO:0003910">
    <property type="term" value="F:DNA ligase (ATP) activity"/>
    <property type="evidence" value="ECO:0007669"/>
    <property type="project" value="InterPro"/>
</dbReference>
<dbReference type="GO" id="GO:0005634">
    <property type="term" value="C:nucleus"/>
    <property type="evidence" value="ECO:0007669"/>
    <property type="project" value="UniProtKB-SubCell"/>
</dbReference>
<evidence type="ECO:0000256" key="2">
    <source>
        <dbReference type="ARBA" id="ARBA00022598"/>
    </source>
</evidence>
<dbReference type="Pfam" id="PF10283">
    <property type="entry name" value="zf-CCHH"/>
    <property type="match status" value="1"/>
</dbReference>
<organism evidence="10 11">
    <name type="scientific">Caenorhabditis japonica</name>
    <dbReference type="NCBI Taxonomy" id="281687"/>
    <lineage>
        <taxon>Eukaryota</taxon>
        <taxon>Metazoa</taxon>
        <taxon>Ecdysozoa</taxon>
        <taxon>Nematoda</taxon>
        <taxon>Chromadorea</taxon>
        <taxon>Rhabditida</taxon>
        <taxon>Rhabditina</taxon>
        <taxon>Rhabditomorpha</taxon>
        <taxon>Rhabditoidea</taxon>
        <taxon>Rhabditidae</taxon>
        <taxon>Peloderinae</taxon>
        <taxon>Caenorhabditis</taxon>
    </lineage>
</organism>
<dbReference type="SMART" id="SM01336">
    <property type="entry name" value="zf-PARP"/>
    <property type="match status" value="1"/>
</dbReference>
<evidence type="ECO:0000256" key="3">
    <source>
        <dbReference type="ARBA" id="ARBA00022723"/>
    </source>
</evidence>
<feature type="compositionally biased region" description="Basic residues" evidence="7">
    <location>
        <begin position="120"/>
        <end position="129"/>
    </location>
</feature>
<feature type="transmembrane region" description="Helical" evidence="8">
    <location>
        <begin position="395"/>
        <end position="417"/>
    </location>
</feature>
<dbReference type="PANTHER" id="PTHR45674">
    <property type="entry name" value="DNA LIGASE 1/3 FAMILY MEMBER"/>
    <property type="match status" value="1"/>
</dbReference>
<feature type="compositionally biased region" description="Basic and acidic residues" evidence="7">
    <location>
        <begin position="138"/>
        <end position="159"/>
    </location>
</feature>
<dbReference type="Gene3D" id="3.30.1740.10">
    <property type="entry name" value="Zinc finger, PARP-type"/>
    <property type="match status" value="1"/>
</dbReference>
<feature type="region of interest" description="Disordered" evidence="7">
    <location>
        <begin position="262"/>
        <end position="362"/>
    </location>
</feature>
<feature type="domain" description="PARP-type" evidence="9">
    <location>
        <begin position="9"/>
        <end position="106"/>
    </location>
</feature>
<keyword evidence="8" id="KW-1133">Transmembrane helix</keyword>
<evidence type="ECO:0000256" key="5">
    <source>
        <dbReference type="ARBA" id="ARBA00022833"/>
    </source>
</evidence>
<reference evidence="10" key="2">
    <citation type="submission" date="2022-06" db="UniProtKB">
        <authorList>
            <consortium name="EnsemblMetazoa"/>
        </authorList>
    </citation>
    <scope>IDENTIFICATION</scope>
    <source>
        <strain evidence="10">DF5081</strain>
    </source>
</reference>
<dbReference type="InterPro" id="IPR036957">
    <property type="entry name" value="Znf_PARP_sf"/>
</dbReference>
<keyword evidence="3" id="KW-0479">Metal-binding</keyword>
<dbReference type="Gene3D" id="1.10.3260.10">
    <property type="entry name" value="DNA ligase, ATP-dependent, N-terminal domain"/>
    <property type="match status" value="1"/>
</dbReference>
<comment type="subcellular location">
    <subcellularLocation>
        <location evidence="1">Nucleus</location>
    </subcellularLocation>
</comment>
<dbReference type="FunFam" id="3.30.1740.10:FF:000008">
    <property type="entry name" value="DNA ligase"/>
    <property type="match status" value="1"/>
</dbReference>
<feature type="compositionally biased region" description="Basic residues" evidence="7">
    <location>
        <begin position="343"/>
        <end position="352"/>
    </location>
</feature>
<feature type="region of interest" description="Disordered" evidence="7">
    <location>
        <begin position="108"/>
        <end position="170"/>
    </location>
</feature>
<dbReference type="SUPFAM" id="SSF57716">
    <property type="entry name" value="Glucocorticoid receptor-like (DNA-binding domain)"/>
    <property type="match status" value="1"/>
</dbReference>
<evidence type="ECO:0000313" key="11">
    <source>
        <dbReference type="Proteomes" id="UP000005237"/>
    </source>
</evidence>
<dbReference type="InterPro" id="IPR036599">
    <property type="entry name" value="DNA_ligase_N_sf"/>
</dbReference>
<dbReference type="PANTHER" id="PTHR45674:SF3">
    <property type="entry name" value="PARP-TYPE DOMAIN-CONTAINING PROTEIN"/>
    <property type="match status" value="1"/>
</dbReference>
<keyword evidence="6" id="KW-0539">Nucleus</keyword>
<accession>A0A8R1I3R4</accession>